<dbReference type="KEGG" id="aact:ACT75_06555"/>
<evidence type="ECO:0000313" key="2">
    <source>
        <dbReference type="EMBL" id="AMQ94217.1"/>
    </source>
</evidence>
<evidence type="ECO:0000259" key="1">
    <source>
        <dbReference type="Pfam" id="PF00535"/>
    </source>
</evidence>
<dbReference type="Proteomes" id="UP000072236">
    <property type="component" value="Chromosome"/>
</dbReference>
<dbReference type="AlphaFoldDB" id="A0A142G0N7"/>
<sequence length="240" mass="27167">MQKVIVIIPHYNHSATVGEVVRQLRALDLPVLIVDDGSAENHLRVLRTLQQQPEVFVHYCPTNGGKGAAMKTGFRLAADMGFSHAVQVDADGQHHLPDVLKMIAEMQKNPTALICGRPLYSDDAPKARLYGRKITDFWNAIHTLSLDIKDGMCGFRLYPLASILSLMQQESLGNRMDFDIDILVKAHWHQIPLVWVDTPVRYEPGGISHFRGFADNWEISKLHTRLFFGMLWRICTGRKV</sequence>
<dbReference type="RefSeq" id="WP_005544269.1">
    <property type="nucleotide sequence ID" value="NZ_CP012959.1"/>
</dbReference>
<protein>
    <submittedName>
        <fullName evidence="2">Glycosyl transferase</fullName>
    </submittedName>
    <submittedName>
        <fullName evidence="4">Glycosyltransferase family 2 protein</fullName>
    </submittedName>
</protein>
<dbReference type="Gene3D" id="3.90.550.10">
    <property type="entry name" value="Spore Coat Polysaccharide Biosynthesis Protein SpsA, Chain A"/>
    <property type="match status" value="1"/>
</dbReference>
<evidence type="ECO:0000313" key="3">
    <source>
        <dbReference type="EMBL" id="PHO20215.1"/>
    </source>
</evidence>
<dbReference type="InterPro" id="IPR001173">
    <property type="entry name" value="Glyco_trans_2-like"/>
</dbReference>
<evidence type="ECO:0000313" key="6">
    <source>
        <dbReference type="Proteomes" id="UP000226080"/>
    </source>
</evidence>
<gene>
    <name evidence="2" type="ORF">ACT75_06555</name>
    <name evidence="3" type="ORF">CQR80_08295</name>
    <name evidence="4" type="ORF">FXB79_06525</name>
</gene>
<dbReference type="Pfam" id="PF00535">
    <property type="entry name" value="Glycos_transf_2"/>
    <property type="match status" value="1"/>
</dbReference>
<dbReference type="PANTHER" id="PTHR10859:SF91">
    <property type="entry name" value="DOLICHYL-PHOSPHATE BETA-GLUCOSYLTRANSFERASE"/>
    <property type="match status" value="1"/>
</dbReference>
<organism evidence="4 7">
    <name type="scientific">Aggregatibacter actinomycetemcomitans</name>
    <name type="common">Actinobacillus actinomycetemcomitans</name>
    <name type="synonym">Haemophilus actinomycetemcomitans</name>
    <dbReference type="NCBI Taxonomy" id="714"/>
    <lineage>
        <taxon>Bacteria</taxon>
        <taxon>Pseudomonadati</taxon>
        <taxon>Pseudomonadota</taxon>
        <taxon>Gammaproteobacteria</taxon>
        <taxon>Pasteurellales</taxon>
        <taxon>Pasteurellaceae</taxon>
        <taxon>Aggregatibacter</taxon>
    </lineage>
</organism>
<dbReference type="OrthoDB" id="9804335at2"/>
<dbReference type="GO" id="GO:0016740">
    <property type="term" value="F:transferase activity"/>
    <property type="evidence" value="ECO:0007669"/>
    <property type="project" value="UniProtKB-KW"/>
</dbReference>
<dbReference type="EMBL" id="VSED01000015">
    <property type="protein sequence ID" value="TYA38826.1"/>
    <property type="molecule type" value="Genomic_DNA"/>
</dbReference>
<reference evidence="4 7" key="3">
    <citation type="submission" date="2019-08" db="EMBL/GenBank/DDBJ databases">
        <title>Whole genome sequencing of Aggregatibacter actinomycetemcomitans cultured from blood stream infections in Denmark reveals a novel phylogenetic lineage expressing serotype a membrane O polysaccharide.</title>
        <authorList>
            <person name="Nedergaard S."/>
            <person name="Kobel C.M."/>
            <person name="Nielsen M.B."/>
            <person name="Moeller R.T."/>
            <person name="Jensen A.B."/>
            <person name="Noerskov-Lauritsen N."/>
        </authorList>
    </citation>
    <scope>NUCLEOTIDE SEQUENCE [LARGE SCALE GENOMIC DNA]</scope>
    <source>
        <strain evidence="4 7">PN_563</strain>
    </source>
</reference>
<dbReference type="SUPFAM" id="SSF53448">
    <property type="entry name" value="Nucleotide-diphospho-sugar transferases"/>
    <property type="match status" value="1"/>
</dbReference>
<evidence type="ECO:0000313" key="7">
    <source>
        <dbReference type="Proteomes" id="UP000323012"/>
    </source>
</evidence>
<dbReference type="SMR" id="A0A142G0N7"/>
<dbReference type="Proteomes" id="UP000226080">
    <property type="component" value="Unassembled WGS sequence"/>
</dbReference>
<reference evidence="3 6" key="2">
    <citation type="submission" date="2017-10" db="EMBL/GenBank/DDBJ databases">
        <title>Draft genome sequences of Aggregatibacter actinomycetemcomitans strains 310a and 310b.</title>
        <authorList>
            <person name="May A.C."/>
            <person name="Ohta H."/>
            <person name="Maeda H."/>
            <person name="Kokeguchi S."/>
            <person name="Cugini C."/>
        </authorList>
    </citation>
    <scope>NUCLEOTIDE SEQUENCE [LARGE SCALE GENOMIC DNA]</scope>
    <source>
        <strain evidence="3 6">310b</strain>
    </source>
</reference>
<name>A0A142G0N7_AGGAC</name>
<accession>A0A142G0N7</accession>
<evidence type="ECO:0000313" key="4">
    <source>
        <dbReference type="EMBL" id="TYA38826.1"/>
    </source>
</evidence>
<dbReference type="Proteomes" id="UP000323012">
    <property type="component" value="Unassembled WGS sequence"/>
</dbReference>
<reference evidence="2 5" key="1">
    <citation type="submission" date="2015-10" db="EMBL/GenBank/DDBJ databases">
        <title>Tn-seq of a polymicrobial infection.</title>
        <authorList>
            <person name="Stacy A."/>
            <person name="Rumbaugh K.P."/>
            <person name="Whiteley M."/>
        </authorList>
    </citation>
    <scope>NUCLEOTIDE SEQUENCE [LARGE SCALE GENOMIC DNA]</scope>
    <source>
        <strain evidence="2 5">624</strain>
    </source>
</reference>
<dbReference type="PANTHER" id="PTHR10859">
    <property type="entry name" value="GLYCOSYL TRANSFERASE"/>
    <property type="match status" value="1"/>
</dbReference>
<evidence type="ECO:0000313" key="5">
    <source>
        <dbReference type="Proteomes" id="UP000072236"/>
    </source>
</evidence>
<dbReference type="CDD" id="cd04179">
    <property type="entry name" value="DPM_DPG-synthase_like"/>
    <property type="match status" value="1"/>
</dbReference>
<dbReference type="InterPro" id="IPR029044">
    <property type="entry name" value="Nucleotide-diphossugar_trans"/>
</dbReference>
<dbReference type="GO" id="GO:0006487">
    <property type="term" value="P:protein N-linked glycosylation"/>
    <property type="evidence" value="ECO:0007669"/>
    <property type="project" value="TreeGrafter"/>
</dbReference>
<keyword evidence="6" id="KW-1185">Reference proteome</keyword>
<keyword evidence="2" id="KW-0808">Transferase</keyword>
<dbReference type="EMBL" id="CP012959">
    <property type="protein sequence ID" value="AMQ94217.1"/>
    <property type="molecule type" value="Genomic_DNA"/>
</dbReference>
<dbReference type="EMBL" id="PCGW01000015">
    <property type="protein sequence ID" value="PHO20215.1"/>
    <property type="molecule type" value="Genomic_DNA"/>
</dbReference>
<proteinExistence type="predicted"/>
<feature type="domain" description="Glycosyltransferase 2-like" evidence="1">
    <location>
        <begin position="6"/>
        <end position="134"/>
    </location>
</feature>
<dbReference type="eggNOG" id="COG1215">
    <property type="taxonomic scope" value="Bacteria"/>
</dbReference>